<dbReference type="EMBL" id="CP042437">
    <property type="protein sequence ID" value="QEC79852.1"/>
    <property type="molecule type" value="Genomic_DNA"/>
</dbReference>
<dbReference type="PROSITE" id="PS00383">
    <property type="entry name" value="TYR_PHOSPHATASE_1"/>
    <property type="match status" value="1"/>
</dbReference>
<reference evidence="4 5" key="1">
    <citation type="journal article" date="2013" name="J. Microbiol.">
        <title>Mucilaginibacter ginsenosidivorax sp. nov., with ginsenoside converting activity isolated from sediment.</title>
        <authorList>
            <person name="Kim J.K."/>
            <person name="Choi T.E."/>
            <person name="Liu Q.M."/>
            <person name="Park H.Y."/>
            <person name="Yi T.H."/>
            <person name="Yoon M.H."/>
            <person name="Kim S.C."/>
            <person name="Im W.T."/>
        </authorList>
    </citation>
    <scope>NUCLEOTIDE SEQUENCE [LARGE SCALE GENOMIC DNA]</scope>
    <source>
        <strain evidence="4 5">KHI28</strain>
    </source>
</reference>
<dbReference type="InterPro" id="IPR029021">
    <property type="entry name" value="Prot-tyrosine_phosphatase-like"/>
</dbReference>
<proteinExistence type="inferred from homology"/>
<dbReference type="KEGG" id="mgk:FSB76_29280"/>
<dbReference type="OrthoDB" id="1188001at2"/>
<dbReference type="Proteomes" id="UP000321362">
    <property type="component" value="Chromosome"/>
</dbReference>
<organism evidence="4 5">
    <name type="scientific">Mucilaginibacter ginsenosidivorax</name>
    <dbReference type="NCBI Taxonomy" id="862126"/>
    <lineage>
        <taxon>Bacteria</taxon>
        <taxon>Pseudomonadati</taxon>
        <taxon>Bacteroidota</taxon>
        <taxon>Sphingobacteriia</taxon>
        <taxon>Sphingobacteriales</taxon>
        <taxon>Sphingobacteriaceae</taxon>
        <taxon>Mucilaginibacter</taxon>
    </lineage>
</organism>
<evidence type="ECO:0000313" key="4">
    <source>
        <dbReference type="EMBL" id="QEC79852.1"/>
    </source>
</evidence>
<dbReference type="InterPro" id="IPR016130">
    <property type="entry name" value="Tyr_Pase_AS"/>
</dbReference>
<keyword evidence="5" id="KW-1185">Reference proteome</keyword>
<name>A0A5B8WAP2_9SPHI</name>
<gene>
    <name evidence="4" type="ORF">FSB76_29280</name>
</gene>
<feature type="chain" id="PRO_5023071048" evidence="2">
    <location>
        <begin position="21"/>
        <end position="272"/>
    </location>
</feature>
<dbReference type="PROSITE" id="PS50056">
    <property type="entry name" value="TYR_PHOSPHATASE_2"/>
    <property type="match status" value="1"/>
</dbReference>
<feature type="domain" description="Tyrosine specific protein phosphatases" evidence="3">
    <location>
        <begin position="139"/>
        <end position="201"/>
    </location>
</feature>
<keyword evidence="2" id="KW-0732">Signal</keyword>
<sequence length="272" mass="29988">MKRIILLSFAAVCFTCAATAQVADSAKRKVELKGAVNFRDLGGYATKDGHHVKWGKVYRSADMSKLTDDDLAILNKLNVAYDVDLRGTEESKNAPDRLNPNTDYILCPAGSDNAGNMLQSLKGTTNGDSVMQTYYSNTTYLADRYKPFFGKLLGMPGDKSLVFHCTAGKDRTGIGAALLLYSLGVPYDTIINDYEASNYYRAAENKKMAGQMVKYMHINEGVANDVLAVKKSYLDATFTAIKAQYGSIDNYLKNQIGLTDKDLKTLKKKFLD</sequence>
<protein>
    <submittedName>
        <fullName evidence="4">Tyrosine-protein phosphatase</fullName>
    </submittedName>
</protein>
<accession>A0A5B8WAP2</accession>
<dbReference type="InterPro" id="IPR000387">
    <property type="entry name" value="Tyr_Pase_dom"/>
</dbReference>
<dbReference type="GO" id="GO:0004721">
    <property type="term" value="F:phosphoprotein phosphatase activity"/>
    <property type="evidence" value="ECO:0007669"/>
    <property type="project" value="InterPro"/>
</dbReference>
<dbReference type="AlphaFoldDB" id="A0A5B8WAP2"/>
<evidence type="ECO:0000259" key="3">
    <source>
        <dbReference type="PROSITE" id="PS50056"/>
    </source>
</evidence>
<evidence type="ECO:0000313" key="5">
    <source>
        <dbReference type="Proteomes" id="UP000321362"/>
    </source>
</evidence>
<dbReference type="Pfam" id="PF13350">
    <property type="entry name" value="Y_phosphatase3"/>
    <property type="match status" value="1"/>
</dbReference>
<evidence type="ECO:0000256" key="1">
    <source>
        <dbReference type="ARBA" id="ARBA00009580"/>
    </source>
</evidence>
<dbReference type="SUPFAM" id="SSF52799">
    <property type="entry name" value="(Phosphotyrosine protein) phosphatases II"/>
    <property type="match status" value="1"/>
</dbReference>
<feature type="signal peptide" evidence="2">
    <location>
        <begin position="1"/>
        <end position="20"/>
    </location>
</feature>
<dbReference type="PANTHER" id="PTHR31126:SF1">
    <property type="entry name" value="TYROSINE SPECIFIC PROTEIN PHOSPHATASES DOMAIN-CONTAINING PROTEIN"/>
    <property type="match status" value="1"/>
</dbReference>
<comment type="similarity">
    <text evidence="1">Belongs to the protein-tyrosine phosphatase family.</text>
</comment>
<dbReference type="PANTHER" id="PTHR31126">
    <property type="entry name" value="TYROSINE-PROTEIN PHOSPHATASE"/>
    <property type="match status" value="1"/>
</dbReference>
<dbReference type="InterPro" id="IPR026893">
    <property type="entry name" value="Tyr/Ser_Pase_IphP-type"/>
</dbReference>
<evidence type="ECO:0000256" key="2">
    <source>
        <dbReference type="SAM" id="SignalP"/>
    </source>
</evidence>
<dbReference type="RefSeq" id="WP_147059841.1">
    <property type="nucleotide sequence ID" value="NZ_CP042437.1"/>
</dbReference>
<dbReference type="Gene3D" id="3.90.190.10">
    <property type="entry name" value="Protein tyrosine phosphatase superfamily"/>
    <property type="match status" value="1"/>
</dbReference>